<dbReference type="PROSITE" id="PS50190">
    <property type="entry name" value="SEC7"/>
    <property type="match status" value="1"/>
</dbReference>
<dbReference type="SUPFAM" id="SSF48371">
    <property type="entry name" value="ARM repeat"/>
    <property type="match status" value="1"/>
</dbReference>
<dbReference type="Gene3D" id="1.10.1000.11">
    <property type="entry name" value="Arf Nucleotide-binding Site Opener,domain 2"/>
    <property type="match status" value="1"/>
</dbReference>
<dbReference type="CDD" id="cd00171">
    <property type="entry name" value="Sec7"/>
    <property type="match status" value="1"/>
</dbReference>
<organism evidence="3 4">
    <name type="scientific">Basidiobolus ranarum</name>
    <dbReference type="NCBI Taxonomy" id="34480"/>
    <lineage>
        <taxon>Eukaryota</taxon>
        <taxon>Fungi</taxon>
        <taxon>Fungi incertae sedis</taxon>
        <taxon>Zoopagomycota</taxon>
        <taxon>Entomophthoromycotina</taxon>
        <taxon>Basidiobolomycetes</taxon>
        <taxon>Basidiobolales</taxon>
        <taxon>Basidiobolaceae</taxon>
        <taxon>Basidiobolus</taxon>
    </lineage>
</organism>
<feature type="region of interest" description="Disordered" evidence="1">
    <location>
        <begin position="347"/>
        <end position="367"/>
    </location>
</feature>
<evidence type="ECO:0000313" key="4">
    <source>
        <dbReference type="Proteomes" id="UP001479436"/>
    </source>
</evidence>
<evidence type="ECO:0000256" key="1">
    <source>
        <dbReference type="SAM" id="MobiDB-lite"/>
    </source>
</evidence>
<feature type="region of interest" description="Disordered" evidence="1">
    <location>
        <begin position="1580"/>
        <end position="1623"/>
    </location>
</feature>
<dbReference type="SUPFAM" id="SSF48425">
    <property type="entry name" value="Sec7 domain"/>
    <property type="match status" value="1"/>
</dbReference>
<dbReference type="Gene3D" id="1.10.220.20">
    <property type="match status" value="1"/>
</dbReference>
<dbReference type="Pfam" id="PF12783">
    <property type="entry name" value="Sec7-like_HUS"/>
    <property type="match status" value="1"/>
</dbReference>
<evidence type="ECO:0000259" key="2">
    <source>
        <dbReference type="PROSITE" id="PS50190"/>
    </source>
</evidence>
<feature type="region of interest" description="Disordered" evidence="1">
    <location>
        <begin position="486"/>
        <end position="507"/>
    </location>
</feature>
<comment type="caution">
    <text evidence="3">The sequence shown here is derived from an EMBL/GenBank/DDBJ whole genome shotgun (WGS) entry which is preliminary data.</text>
</comment>
<dbReference type="InterPro" id="IPR000904">
    <property type="entry name" value="Sec7_dom"/>
</dbReference>
<evidence type="ECO:0000313" key="3">
    <source>
        <dbReference type="EMBL" id="KAK9728472.1"/>
    </source>
</evidence>
<dbReference type="EMBL" id="JASJQH010006896">
    <property type="protein sequence ID" value="KAK9728472.1"/>
    <property type="molecule type" value="Genomic_DNA"/>
</dbReference>
<feature type="compositionally biased region" description="Polar residues" evidence="1">
    <location>
        <begin position="14"/>
        <end position="23"/>
    </location>
</feature>
<feature type="region of interest" description="Disordered" evidence="1">
    <location>
        <begin position="1"/>
        <end position="23"/>
    </location>
</feature>
<proteinExistence type="predicted"/>
<gene>
    <name evidence="3" type="primary">GEA2</name>
    <name evidence="3" type="ORF">K7432_001016</name>
</gene>
<dbReference type="InterPro" id="IPR035999">
    <property type="entry name" value="Sec7_dom_sf"/>
</dbReference>
<reference evidence="3 4" key="1">
    <citation type="submission" date="2023-04" db="EMBL/GenBank/DDBJ databases">
        <title>Genome of Basidiobolus ranarum AG-B5.</title>
        <authorList>
            <person name="Stajich J.E."/>
            <person name="Carter-House D."/>
            <person name="Gryganskyi A."/>
        </authorList>
    </citation>
    <scope>NUCLEOTIDE SEQUENCE [LARGE SCALE GENOMIC DNA]</scope>
    <source>
        <strain evidence="3 4">AG-B5</strain>
    </source>
</reference>
<dbReference type="SMART" id="SM00222">
    <property type="entry name" value="Sec7"/>
    <property type="match status" value="1"/>
</dbReference>
<dbReference type="InterPro" id="IPR016024">
    <property type="entry name" value="ARM-type_fold"/>
</dbReference>
<name>A0ABR2WA90_9FUNG</name>
<accession>A0ABR2WA90</accession>
<feature type="domain" description="SEC7" evidence="2">
    <location>
        <begin position="665"/>
        <end position="862"/>
    </location>
</feature>
<dbReference type="InterPro" id="IPR032691">
    <property type="entry name" value="Mon2/Sec7/BIG1-like_HUS"/>
</dbReference>
<keyword evidence="4" id="KW-1185">Reference proteome</keyword>
<dbReference type="Proteomes" id="UP001479436">
    <property type="component" value="Unassembled WGS sequence"/>
</dbReference>
<dbReference type="PANTHER" id="PTHR10663">
    <property type="entry name" value="GUANYL-NUCLEOTIDE EXCHANGE FACTOR"/>
    <property type="match status" value="1"/>
</dbReference>
<dbReference type="InterPro" id="IPR023394">
    <property type="entry name" value="Sec7_C_sf"/>
</dbReference>
<sequence length="1623" mass="182745">MQTGLPSNRRRSQSEVQRISYQPKSTPIVSTPLYELNWSQIVHSEISAVTTVMRKNSRWSSAAVAAAGEVGNLGKQVGLRGFGIDEQIPKAEHSLIRAFFDLRATLTNLTDICEMDALTLLSPFLAIVRSGDTTGPITGTALDSLEKLISYGIIGMHSPNLSQAMAELSSAVTHCKFEATDSASDEAVLLKILQLLKITITCEAGALLNDESICEIMETALSMCCQMRLSELLRRSAEQTILAMVQSLFGRLNSLSAEDQEDVLDIIEKSGLVESNEEAQNGQELRVNLATSDSDPSALGLFGQSKKASLEDVAELNERDSIELSSTNETVLEPLLQAEKALPEETVEVKPLSEGEEESDDVKKEAERSLKPFGLPSIRELMRVLISLLNSQDRQYTDTMRQMALNILNKGFEVAGESIGQFESLRSMVSEELCKYLFQLVQTDNVSLLASTLRLTTTIFNTLGKHLKLQLEFFLKIMLDRLSPPNAGERPPSITSDDSIASRPVSPSYRERTPKIARSYAIGEIREILLECLGQFTHNPSFMIDLWVNFDCDVESGDIFEDLINFLCKNSLPDVTVNTLYSSHLCLNNLLMYTKHILDRNRISSQNESFSALADPIFWTNKDKTSDMAAPRANTERRRNSYGGWESKRIVSNEGQSPSFIPSHKLLELKRRKQLLLRGAAEFNENPKTGIQFLYDNGILPPIIENPTDEEHLTIIKNLANFLKTTPTINKKLLGEYLSKPVNREVLKSFIELFDFKNKRIDEAMREMLETFRLPGEAQQIERIIETFATTYFATEPAEVASQDGTFVLSFSVIMLNTDLHNPRVKNRMSFEDYQKNLRSVNNGRNFSSDYLQAVYKAISKKEIIMPDEHEGQLGFEYAWKELVQKSETRNIYTTRNTPLYDQNMFLSIWKQIVGAYVDAFDSAQDDITIQKAITGLLHCALIASHFQLVDVLDHLTILFSGLTGLLEENVTINPENNRTVNTDGTELVVSDLALQFGRNYKGQLATIITFGLADEMGNSIRAGWKNVMEIVRNLFLSSLLPVGMLETEDFLHGTITIPVKLESPDQAKPEQRESSIFSTLSSYLLPSYSSSYEFSWDEPLEILIECTRRSEECVIACKMEELFANIRFLEIPALKSVLHALTAISSLHDLKASPKSFKQYEPVAVLCLELAINITIQNRDRIQEIWPITLEYLGQVLNRAGDYHVMLVERSVIGLLRLCIRLVHKEEMIDEIFQALKLLSNLPSDILDLILEQAMCGLLSLIKAEPSCVTRSDRSTIVHSLFSLTMNHSRAANYSFEALTILTTEENFSGASDENFKETVSLLLKFAEAGSNALNGKKEAPYHSPKLSSRNRIQSDFIERALKAIEMLYKLYSRIPMLLKEKNVSIEQGWSSYRLPILDGLSRQCCHPCREIRLQSLAYLQRALVLPELSSGNIAECIKCFDEVIFPLLFKLLEPEVHALDPNNMDETRLRAAGLLSTQFLHQSSQLSEWYGLISLWSKILDLMILYLHAGETNYLLETIPESLKNMLLVMSAAGLLQPELSERNSEPRSEQQINMWNVTWEKLDQHIPSLREELFPTPRKEPTLVSEVQESELASKATESPIMESTQPIPEADLSTEVIKS</sequence>
<dbReference type="InterPro" id="IPR056604">
    <property type="entry name" value="GBF1-like_TPR"/>
</dbReference>
<dbReference type="Pfam" id="PF23325">
    <property type="entry name" value="TPR_28"/>
    <property type="match status" value="1"/>
</dbReference>
<dbReference type="Pfam" id="PF01369">
    <property type="entry name" value="Sec7"/>
    <property type="match status" value="1"/>
</dbReference>
<protein>
    <submittedName>
        <fullName evidence="3">GDP/GTP exchange factor for ARF</fullName>
    </submittedName>
</protein>
<dbReference type="PANTHER" id="PTHR10663:SF388">
    <property type="entry name" value="GOLGI-SPECIFIC BREFELDIN A-RESISTANCE GUANINE NUCLEOTIDE EXCHANGE FACTOR 1"/>
    <property type="match status" value="1"/>
</dbReference>